<proteinExistence type="predicted"/>
<protein>
    <submittedName>
        <fullName evidence="1">Uncharacterized protein</fullName>
    </submittedName>
</protein>
<comment type="caution">
    <text evidence="1">The sequence shown here is derived from an EMBL/GenBank/DDBJ whole genome shotgun (WGS) entry which is preliminary data.</text>
</comment>
<gene>
    <name evidence="1" type="ORF">MJO28_012997</name>
</gene>
<evidence type="ECO:0000313" key="2">
    <source>
        <dbReference type="Proteomes" id="UP001060170"/>
    </source>
</evidence>
<evidence type="ECO:0000313" key="1">
    <source>
        <dbReference type="EMBL" id="KAI7940712.1"/>
    </source>
</evidence>
<reference evidence="2" key="1">
    <citation type="journal article" date="2018" name="BMC Genomics">
        <title>Genomic insights into host adaptation between the wheat stripe rust pathogen (Puccinia striiformis f. sp. tritici) and the barley stripe rust pathogen (Puccinia striiformis f. sp. hordei).</title>
        <authorList>
            <person name="Xia C."/>
            <person name="Wang M."/>
            <person name="Yin C."/>
            <person name="Cornejo O.E."/>
            <person name="Hulbert S.H."/>
            <person name="Chen X."/>
        </authorList>
    </citation>
    <scope>NUCLEOTIDE SEQUENCE [LARGE SCALE GENOMIC DNA]</scope>
    <source>
        <strain evidence="2">93-210</strain>
    </source>
</reference>
<dbReference type="EMBL" id="CM045877">
    <property type="protein sequence ID" value="KAI7940712.1"/>
    <property type="molecule type" value="Genomic_DNA"/>
</dbReference>
<reference evidence="1 2" key="3">
    <citation type="journal article" date="2022" name="Microbiol. Spectr.">
        <title>Folding features and dynamics of 3D genome architecture in plant fungal pathogens.</title>
        <authorList>
            <person name="Xia C."/>
        </authorList>
    </citation>
    <scope>NUCLEOTIDE SEQUENCE [LARGE SCALE GENOMIC DNA]</scope>
    <source>
        <strain evidence="1 2">93-210</strain>
    </source>
</reference>
<sequence length="873" mass="99160">MHFATNHSTLPSKMFYTILLIALLFIPSQSAIRSVTGTTITPFTTGKIVNQGKPLNEVLMVTPEMREGIQAKYADSDKAVILLGHDGTIKPLRGTNDLEDQKRINAALEKLAADPRNEIWLMLSPSKRLMATSTTSISPVIWGASSAKKNIHEIQLPEVGEEFKELKEDASKIFSANGIPFKVRKGRYFLDYKIPRWRKEWFPWGSVEEWPGRYVNNDEPYKKSLDELIKMVESNPAYKDYVVDHWEWSLSWDMRGERRVVLKHKYHDTETLSTVLLDRDGKKPDFGLSLGSTDIDEGMHRAMRPKNLNALLVKSDDEVERLYSNSQPAPHKVWNTVASHRLSDHQDVFKLLEELADTRRSAPPPRVDPIGMKAPKKNGIERIKIFLGKLKESLGTTDVLHCSSDSLLAGRGQVALEPKNSSASAAGSWNLRLRMHFASTNTPLPSKMFYTILLIALLYIHPSQSVPMTETADAGKFSQQSLWGKPLNEVNMITPEIRQGIQVKYMDSKKAVFLLDNDATSQGTIKPFYEENDSVDQGKINQALERLAADPLNEVWIITEKDVKDLEKTYGHIKNLNFAGHFGTQLSRRNIHKVQLPDTSKGFREMKQEAAKIFLESGISYRVKEGKYFINYTIPMWEKESSSWKLWPGRSVLNEEKYDKIVAELNKMVRDNPAYKDYVVGNFLIGKVYRIALTHKYFNKETLPTSLLTDEDREVDFGLSLGDMDSDEGMHRAMQSRGFNALLVKSDEEINQIYSTTTESNLEKGWDTFASHRFSNHKHAIKFLEELVGIAETTRTAGNKTPGLDHNGKNGPKNRGIGRIRILLGRLGKTFRVCLFFISTSMFITCEKIETLSSKEDIPSLILPPKFTRYHKA</sequence>
<organism evidence="1 2">
    <name type="scientific">Puccinia striiformis f. sp. tritici</name>
    <dbReference type="NCBI Taxonomy" id="168172"/>
    <lineage>
        <taxon>Eukaryota</taxon>
        <taxon>Fungi</taxon>
        <taxon>Dikarya</taxon>
        <taxon>Basidiomycota</taxon>
        <taxon>Pucciniomycotina</taxon>
        <taxon>Pucciniomycetes</taxon>
        <taxon>Pucciniales</taxon>
        <taxon>Pucciniaceae</taxon>
        <taxon>Puccinia</taxon>
    </lineage>
</organism>
<dbReference type="Proteomes" id="UP001060170">
    <property type="component" value="Chromosome 13"/>
</dbReference>
<name>A0ACC0DX27_9BASI</name>
<keyword evidence="2" id="KW-1185">Reference proteome</keyword>
<accession>A0ACC0DX27</accession>
<reference evidence="2" key="2">
    <citation type="journal article" date="2018" name="Mol. Plant Microbe Interact.">
        <title>Genome sequence resources for the wheat stripe rust pathogen (Puccinia striiformis f. sp. tritici) and the barley stripe rust pathogen (Puccinia striiformis f. sp. hordei).</title>
        <authorList>
            <person name="Xia C."/>
            <person name="Wang M."/>
            <person name="Yin C."/>
            <person name="Cornejo O.E."/>
            <person name="Hulbert S.H."/>
            <person name="Chen X."/>
        </authorList>
    </citation>
    <scope>NUCLEOTIDE SEQUENCE [LARGE SCALE GENOMIC DNA]</scope>
    <source>
        <strain evidence="2">93-210</strain>
    </source>
</reference>